<evidence type="ECO:0000256" key="1">
    <source>
        <dbReference type="ARBA" id="ARBA00001947"/>
    </source>
</evidence>
<dbReference type="Gene3D" id="3.50.30.50">
    <property type="entry name" value="Putative cyclase"/>
    <property type="match status" value="1"/>
</dbReference>
<evidence type="ECO:0000256" key="9">
    <source>
        <dbReference type="ARBA" id="ARBA00023079"/>
    </source>
</evidence>
<comment type="function">
    <text evidence="2">Catalyzes the hydrolysis of N-formyl-L-kynurenine to L-kynurenine, the second step in the kynurenine pathway of tryptophan degradation.</text>
</comment>
<dbReference type="EC" id="3.5.1.9" evidence="4"/>
<keyword evidence="9" id="KW-0823">Tryptophan catabolism</keyword>
<proteinExistence type="predicted"/>
<dbReference type="RefSeq" id="WP_080802648.1">
    <property type="nucleotide sequence ID" value="NZ_LT828543.1"/>
</dbReference>
<comment type="pathway">
    <text evidence="11">Amino-acid degradation; L-tryptophan degradation via kynurenine pathway; L-kynurenine from L-tryptophan: step 2/2.</text>
</comment>
<evidence type="ECO:0000256" key="10">
    <source>
        <dbReference type="ARBA" id="ARBA00048496"/>
    </source>
</evidence>
<evidence type="ECO:0000256" key="6">
    <source>
        <dbReference type="ARBA" id="ARBA00022723"/>
    </source>
</evidence>
<comment type="cofactor">
    <cofactor evidence="1">
        <name>Zn(2+)</name>
        <dbReference type="ChEBI" id="CHEBI:29105"/>
    </cofactor>
</comment>
<dbReference type="SUPFAM" id="SSF102198">
    <property type="entry name" value="Putative cyclase"/>
    <property type="match status" value="1"/>
</dbReference>
<keyword evidence="6" id="KW-0479">Metal-binding</keyword>
<evidence type="ECO:0000313" key="13">
    <source>
        <dbReference type="Proteomes" id="UP000191931"/>
    </source>
</evidence>
<comment type="subunit">
    <text evidence="3">Homodimer.</text>
</comment>
<dbReference type="GO" id="GO:0004061">
    <property type="term" value="F:arylformamidase activity"/>
    <property type="evidence" value="ECO:0007669"/>
    <property type="project" value="UniProtKB-EC"/>
</dbReference>
<dbReference type="InterPro" id="IPR037175">
    <property type="entry name" value="KFase_sf"/>
</dbReference>
<evidence type="ECO:0000256" key="4">
    <source>
        <dbReference type="ARBA" id="ARBA00012930"/>
    </source>
</evidence>
<reference evidence="12 13" key="1">
    <citation type="submission" date="2017-03" db="EMBL/GenBank/DDBJ databases">
        <authorList>
            <person name="Afonso C.L."/>
            <person name="Miller P.J."/>
            <person name="Scott M.A."/>
            <person name="Spackman E."/>
            <person name="Goraichik I."/>
            <person name="Dimitrov K.M."/>
            <person name="Suarez D.L."/>
            <person name="Swayne D.E."/>
        </authorList>
    </citation>
    <scope>NUCLEOTIDE SEQUENCE [LARGE SCALE GENOMIC DNA]</scope>
    <source>
        <strain evidence="12">PRJEB14757</strain>
    </source>
</reference>
<dbReference type="InterPro" id="IPR007325">
    <property type="entry name" value="KFase/CYL"/>
</dbReference>
<name>A0A1W1HJP0_9BACT</name>
<dbReference type="Pfam" id="PF04199">
    <property type="entry name" value="Cyclase"/>
    <property type="match status" value="1"/>
</dbReference>
<dbReference type="PANTHER" id="PTHR31118:SF32">
    <property type="entry name" value="KYNURENINE FORMAMIDASE"/>
    <property type="match status" value="1"/>
</dbReference>
<keyword evidence="13" id="KW-1185">Reference proteome</keyword>
<sequence length="213" mass="23088">MKINFSMVYDISVSLGETSIDYPGDTPFSKHQTASIEPHGFDLSKLVLSAHSGTHIDAPSHFRGDGDTIDTFSPDQFILPARVVDATSCDLITPCVLKNVSFSPEEAILFKTRNSLTGISTAGKFTESYAAMTLEAARICAENRTPLVGIDYITIEPYGNTGFPVHHLLLRNNILILEGITLAHVPQGSYTLICLPLKIKDAEASPVRAILLA</sequence>
<evidence type="ECO:0000256" key="8">
    <source>
        <dbReference type="ARBA" id="ARBA00022833"/>
    </source>
</evidence>
<evidence type="ECO:0000256" key="3">
    <source>
        <dbReference type="ARBA" id="ARBA00011738"/>
    </source>
</evidence>
<dbReference type="AlphaFoldDB" id="A0A1W1HJP0"/>
<keyword evidence="7" id="KW-0378">Hydrolase</keyword>
<gene>
    <name evidence="12" type="ORF">MTBBW1_790023</name>
</gene>
<accession>A0A1W1HJP0</accession>
<dbReference type="STRING" id="1246637.MTBBW1_790023"/>
<dbReference type="GO" id="GO:0046872">
    <property type="term" value="F:metal ion binding"/>
    <property type="evidence" value="ECO:0007669"/>
    <property type="project" value="UniProtKB-KW"/>
</dbReference>
<dbReference type="GO" id="GO:0019441">
    <property type="term" value="P:L-tryptophan catabolic process to kynurenine"/>
    <property type="evidence" value="ECO:0007669"/>
    <property type="project" value="InterPro"/>
</dbReference>
<keyword evidence="8" id="KW-0862">Zinc</keyword>
<protein>
    <recommendedName>
        <fullName evidence="5">Kynurenine formamidase</fullName>
        <ecNumber evidence="4">3.5.1.9</ecNumber>
    </recommendedName>
</protein>
<evidence type="ECO:0000256" key="2">
    <source>
        <dbReference type="ARBA" id="ARBA00002204"/>
    </source>
</evidence>
<dbReference type="PANTHER" id="PTHR31118">
    <property type="entry name" value="CYCLASE-LIKE PROTEIN 2"/>
    <property type="match status" value="1"/>
</dbReference>
<organism evidence="12 13">
    <name type="scientific">Desulfamplus magnetovallimortis</name>
    <dbReference type="NCBI Taxonomy" id="1246637"/>
    <lineage>
        <taxon>Bacteria</taxon>
        <taxon>Pseudomonadati</taxon>
        <taxon>Thermodesulfobacteriota</taxon>
        <taxon>Desulfobacteria</taxon>
        <taxon>Desulfobacterales</taxon>
        <taxon>Desulfobacteraceae</taxon>
        <taxon>Desulfamplus</taxon>
    </lineage>
</organism>
<dbReference type="Proteomes" id="UP000191931">
    <property type="component" value="Unassembled WGS sequence"/>
</dbReference>
<dbReference type="FunFam" id="3.50.30.50:FF:000001">
    <property type="entry name" value="Kynurenine formamidase"/>
    <property type="match status" value="1"/>
</dbReference>
<evidence type="ECO:0000256" key="5">
    <source>
        <dbReference type="ARBA" id="ARBA00014889"/>
    </source>
</evidence>
<dbReference type="OrthoDB" id="7067800at2"/>
<evidence type="ECO:0000313" key="12">
    <source>
        <dbReference type="EMBL" id="SLM32625.1"/>
    </source>
</evidence>
<evidence type="ECO:0000256" key="7">
    <source>
        <dbReference type="ARBA" id="ARBA00022801"/>
    </source>
</evidence>
<dbReference type="EMBL" id="FWEV01000324">
    <property type="protein sequence ID" value="SLM32625.1"/>
    <property type="molecule type" value="Genomic_DNA"/>
</dbReference>
<comment type="catalytic activity">
    <reaction evidence="10">
        <text>N-formyl-L-kynurenine + H2O = L-kynurenine + formate + H(+)</text>
        <dbReference type="Rhea" id="RHEA:13009"/>
        <dbReference type="ChEBI" id="CHEBI:15377"/>
        <dbReference type="ChEBI" id="CHEBI:15378"/>
        <dbReference type="ChEBI" id="CHEBI:15740"/>
        <dbReference type="ChEBI" id="CHEBI:57959"/>
        <dbReference type="ChEBI" id="CHEBI:58629"/>
        <dbReference type="EC" id="3.5.1.9"/>
    </reaction>
</comment>
<evidence type="ECO:0000256" key="11">
    <source>
        <dbReference type="ARBA" id="ARBA00060547"/>
    </source>
</evidence>